<organism evidence="1 2">
    <name type="scientific">Phocaeicola vulgatus</name>
    <name type="common">Bacteroides vulgatus</name>
    <dbReference type="NCBI Taxonomy" id="821"/>
    <lineage>
        <taxon>Bacteria</taxon>
        <taxon>Pseudomonadati</taxon>
        <taxon>Bacteroidota</taxon>
        <taxon>Bacteroidia</taxon>
        <taxon>Bacteroidales</taxon>
        <taxon>Bacteroidaceae</taxon>
        <taxon>Phocaeicola</taxon>
    </lineage>
</organism>
<evidence type="ECO:0000313" key="2">
    <source>
        <dbReference type="Proteomes" id="UP000285379"/>
    </source>
</evidence>
<dbReference type="EMBL" id="QRYT01000037">
    <property type="protein sequence ID" value="RGV06593.1"/>
    <property type="molecule type" value="Genomic_DNA"/>
</dbReference>
<dbReference type="AlphaFoldDB" id="A0A412VJE0"/>
<comment type="caution">
    <text evidence="1">The sequence shown here is derived from an EMBL/GenBank/DDBJ whole genome shotgun (WGS) entry which is preliminary data.</text>
</comment>
<accession>A0A412VJE0</accession>
<gene>
    <name evidence="1" type="ORF">DWW27_14670</name>
</gene>
<reference evidence="1 2" key="1">
    <citation type="submission" date="2018-08" db="EMBL/GenBank/DDBJ databases">
        <title>A genome reference for cultivated species of the human gut microbiota.</title>
        <authorList>
            <person name="Zou Y."/>
            <person name="Xue W."/>
            <person name="Luo G."/>
        </authorList>
    </citation>
    <scope>NUCLEOTIDE SEQUENCE [LARGE SCALE GENOMIC DNA]</scope>
    <source>
        <strain evidence="1 2">AF14-8</strain>
    </source>
</reference>
<sequence>MGINPTFNQEDVSRRFAAFLDVIVKKQIERLQYLGEMCVEHARLIPANVGFTDQTGNLRSSIGYVVFSDGVAVHDNFAQVKEGNTGIKEGQKLAKTIGSKYPEGVVLVVTAGMNYALYVESKGRDVLTSAEHLAQQELPKMLQKLVSNIEKATTE</sequence>
<dbReference type="Proteomes" id="UP000285379">
    <property type="component" value="Unassembled WGS sequence"/>
</dbReference>
<proteinExistence type="predicted"/>
<protein>
    <submittedName>
        <fullName evidence="1">Uncharacterized protein</fullName>
    </submittedName>
</protein>
<evidence type="ECO:0000313" key="1">
    <source>
        <dbReference type="EMBL" id="RGV06593.1"/>
    </source>
</evidence>
<name>A0A412VJE0_PHOVU</name>
<dbReference type="RefSeq" id="WP_005778758.1">
    <property type="nucleotide sequence ID" value="NZ_QRYT01000037.1"/>
</dbReference>